<sequence length="877" mass="90399">MSKTQLSNMNRLVLLVVMTLVLIPLETWALTAANTLIRNQASASFKDEAGTAYNVTSNMVETLVQQVAGLELVQTQTKLASAGASVDFPHVLTNTGNGDDSFTLASTEMTGDAYDFTTVSFYADANQDGQADDLSSPITQTPLLKAGESFSFVAIADVPASLSDASQGRYTLTAASVFTPATQATNIDTAEVNSNAVLAVTKSMSATQGMAGSGNYTVTLRYHNTSALDATNVTLIDALPTGMEYVANSARWSESGATVLTDANPNDAQGSVPTITYCAYDNSCTGLPEAAQDADTNSTNQVTAIINQVSAGVSGELRFEVRIGANVPASILTNTGEYLFHDGSVTTSPFTTNPVKFEVLQDVGVVTNGSVGSSVDGTSEPIVVASIPQGGTAVFNDYVWNTGNGVDSFDLTLINSNFPAGTVLHLFQADGYTPLLDTNGNGIPDTGNLDPNTNALIVIKATLPPSVTGTTPYSVSLLATSFKDNSQSNPAINTLSAIGANSVDLTNTAALGQPGVLGTGVGPEPAAVTTNNAMPGSQSGFVLYVNNTSSVADNFNLQASTDSSFASVAIPAGWQVRFLDEQGKAITNTGPIAAGQHKRVFVEVSVPANATNSIVDLYFRALSPVTGASDIKHDAVAVGAVTDLVLYPDHTGQVLPGGSVVYSHWLTNQGNVSKTNISLSTTDANEGWSSLLYADTDGNGVLSGGDQPLTTVPSLAAGSSVLIFAKVLAAADIQLGIANITTVLATWDAGASSTQAIDVTTTNSSDVSIRKQQALDANCDGNEETAFTHALFTAEPGQCVIYQLTATNTGAEQVRNVRIQDATPAYTSFITNGGLPSLSQGTLASAISPGGRGEVIGLMGVLPAGASATLVFGVRIE</sequence>
<keyword evidence="2" id="KW-1185">Reference proteome</keyword>
<dbReference type="OrthoDB" id="28777at2"/>
<accession>A0A1T4VWC1</accession>
<dbReference type="STRING" id="92487.SAMN02745130_00431"/>
<dbReference type="InterPro" id="IPR047589">
    <property type="entry name" value="DUF11_rpt"/>
</dbReference>
<gene>
    <name evidence="1" type="ORF">SAMN02745130_00431</name>
</gene>
<dbReference type="AlphaFoldDB" id="A0A1T4VWC1"/>
<dbReference type="EMBL" id="FUYB01000002">
    <property type="protein sequence ID" value="SKA69302.1"/>
    <property type="molecule type" value="Genomic_DNA"/>
</dbReference>
<organism evidence="1 2">
    <name type="scientific">Thiothrix eikelboomii</name>
    <dbReference type="NCBI Taxonomy" id="92487"/>
    <lineage>
        <taxon>Bacteria</taxon>
        <taxon>Pseudomonadati</taxon>
        <taxon>Pseudomonadota</taxon>
        <taxon>Gammaproteobacteria</taxon>
        <taxon>Thiotrichales</taxon>
        <taxon>Thiotrichaceae</taxon>
        <taxon>Thiothrix</taxon>
    </lineage>
</organism>
<dbReference type="InterPro" id="IPR051172">
    <property type="entry name" value="Chlamydia_OmcB"/>
</dbReference>
<dbReference type="NCBIfam" id="TIGR01451">
    <property type="entry name" value="B_ant_repeat"/>
    <property type="match status" value="2"/>
</dbReference>
<reference evidence="1 2" key="1">
    <citation type="submission" date="2017-02" db="EMBL/GenBank/DDBJ databases">
        <authorList>
            <person name="Peterson S.W."/>
        </authorList>
    </citation>
    <scope>NUCLEOTIDE SEQUENCE [LARGE SCALE GENOMIC DNA]</scope>
    <source>
        <strain evidence="1 2">ATCC 49788</strain>
    </source>
</reference>
<dbReference type="PANTHER" id="PTHR34819">
    <property type="entry name" value="LARGE CYSTEINE-RICH PERIPLASMIC PROTEIN OMCB"/>
    <property type="match status" value="1"/>
</dbReference>
<evidence type="ECO:0000313" key="2">
    <source>
        <dbReference type="Proteomes" id="UP000190460"/>
    </source>
</evidence>
<dbReference type="Proteomes" id="UP000190460">
    <property type="component" value="Unassembled WGS sequence"/>
</dbReference>
<name>A0A1T4VWC1_9GAMM</name>
<protein>
    <submittedName>
        <fullName evidence="1">Conserved repeat domain-containing protein</fullName>
    </submittedName>
</protein>
<proteinExistence type="predicted"/>
<dbReference type="PANTHER" id="PTHR34819:SF3">
    <property type="entry name" value="CELL SURFACE PROTEIN"/>
    <property type="match status" value="1"/>
</dbReference>
<dbReference type="RefSeq" id="WP_159448548.1">
    <property type="nucleotide sequence ID" value="NZ_FUYB01000002.1"/>
</dbReference>
<evidence type="ECO:0000313" key="1">
    <source>
        <dbReference type="EMBL" id="SKA69302.1"/>
    </source>
</evidence>